<accession>A0ABW4Y4B3</accession>
<proteinExistence type="predicted"/>
<evidence type="ECO:0000256" key="1">
    <source>
        <dbReference type="SAM" id="Phobius"/>
    </source>
</evidence>
<feature type="transmembrane region" description="Helical" evidence="1">
    <location>
        <begin position="103"/>
        <end position="125"/>
    </location>
</feature>
<protein>
    <submittedName>
        <fullName evidence="2">Uncharacterized protein</fullName>
    </submittedName>
</protein>
<feature type="transmembrane region" description="Helical" evidence="1">
    <location>
        <begin position="131"/>
        <end position="154"/>
    </location>
</feature>
<keyword evidence="1" id="KW-1133">Transmembrane helix</keyword>
<feature type="transmembrane region" description="Helical" evidence="1">
    <location>
        <begin position="34"/>
        <end position="53"/>
    </location>
</feature>
<keyword evidence="1" id="KW-0472">Membrane</keyword>
<dbReference type="Proteomes" id="UP001597337">
    <property type="component" value="Unassembled WGS sequence"/>
</dbReference>
<feature type="transmembrane region" description="Helical" evidence="1">
    <location>
        <begin position="59"/>
        <end position="77"/>
    </location>
</feature>
<keyword evidence="1" id="KW-0812">Transmembrane</keyword>
<reference evidence="3" key="1">
    <citation type="journal article" date="2019" name="Int. J. Syst. Evol. Microbiol.">
        <title>The Global Catalogue of Microorganisms (GCM) 10K type strain sequencing project: providing services to taxonomists for standard genome sequencing and annotation.</title>
        <authorList>
            <consortium name="The Broad Institute Genomics Platform"/>
            <consortium name="The Broad Institute Genome Sequencing Center for Infectious Disease"/>
            <person name="Wu L."/>
            <person name="Ma J."/>
        </authorList>
    </citation>
    <scope>NUCLEOTIDE SEQUENCE [LARGE SCALE GENOMIC DNA]</scope>
    <source>
        <strain evidence="3">KACC 12597</strain>
    </source>
</reference>
<organism evidence="2 3">
    <name type="scientific">Thiorhodococcus fuscus</name>
    <dbReference type="NCBI Taxonomy" id="527200"/>
    <lineage>
        <taxon>Bacteria</taxon>
        <taxon>Pseudomonadati</taxon>
        <taxon>Pseudomonadota</taxon>
        <taxon>Gammaproteobacteria</taxon>
        <taxon>Chromatiales</taxon>
        <taxon>Chromatiaceae</taxon>
        <taxon>Thiorhodococcus</taxon>
    </lineage>
</organism>
<dbReference type="RefSeq" id="WP_386022990.1">
    <property type="nucleotide sequence ID" value="NZ_JBHUHX010000005.1"/>
</dbReference>
<sequence length="197" mass="21944">MLYLRDSSTIPAVPTMRFEVSHDEIKQANIPHELFLINLIGNHILMAVGLGGLAGSFPWAMALIPTVSFSILGYTLWRARQSRKCDSWYVMCHWQICARRSRLFMLMLGLLLIAATLGWVGYTYGGMMKEAVWALVGGTGILPIMVTVLVLVIVESDALYHANQARLPLWVVARYPNPDARILDEDAGLEEPSQTAL</sequence>
<keyword evidence="3" id="KW-1185">Reference proteome</keyword>
<gene>
    <name evidence="2" type="ORF">ACFSJC_02950</name>
</gene>
<evidence type="ECO:0000313" key="3">
    <source>
        <dbReference type="Proteomes" id="UP001597337"/>
    </source>
</evidence>
<comment type="caution">
    <text evidence="2">The sequence shown here is derived from an EMBL/GenBank/DDBJ whole genome shotgun (WGS) entry which is preliminary data.</text>
</comment>
<evidence type="ECO:0000313" key="2">
    <source>
        <dbReference type="EMBL" id="MFD2110799.1"/>
    </source>
</evidence>
<name>A0ABW4Y4B3_9GAMM</name>
<dbReference type="EMBL" id="JBHUHX010000005">
    <property type="protein sequence ID" value="MFD2110799.1"/>
    <property type="molecule type" value="Genomic_DNA"/>
</dbReference>